<accession>A0ABX7FKN1</accession>
<proteinExistence type="predicted"/>
<evidence type="ECO:0000256" key="2">
    <source>
        <dbReference type="SAM" id="SignalP"/>
    </source>
</evidence>
<reference evidence="3 4" key="1">
    <citation type="submission" date="2021-01" db="EMBL/GenBank/DDBJ databases">
        <title>Identification of strong promoters based on the transcriptome of Brevibacillus choshinensis.</title>
        <authorList>
            <person name="Yao D."/>
            <person name="Zhang K."/>
            <person name="Wu J."/>
        </authorList>
    </citation>
    <scope>NUCLEOTIDE SEQUENCE [LARGE SCALE GENOMIC DNA]</scope>
    <source>
        <strain evidence="3 4">HPD31-SP3</strain>
    </source>
</reference>
<evidence type="ECO:0000313" key="4">
    <source>
        <dbReference type="Proteomes" id="UP000596248"/>
    </source>
</evidence>
<organism evidence="3 4">
    <name type="scientific">Brevibacillus choshinensis</name>
    <dbReference type="NCBI Taxonomy" id="54911"/>
    <lineage>
        <taxon>Bacteria</taxon>
        <taxon>Bacillati</taxon>
        <taxon>Bacillota</taxon>
        <taxon>Bacilli</taxon>
        <taxon>Bacillales</taxon>
        <taxon>Paenibacillaceae</taxon>
        <taxon>Brevibacillus</taxon>
    </lineage>
</organism>
<evidence type="ECO:0008006" key="5">
    <source>
        <dbReference type="Google" id="ProtNLM"/>
    </source>
</evidence>
<gene>
    <name evidence="3" type="ORF">JNE38_25295</name>
</gene>
<keyword evidence="2" id="KW-0732">Signal</keyword>
<dbReference type="PROSITE" id="PS51257">
    <property type="entry name" value="PROKAR_LIPOPROTEIN"/>
    <property type="match status" value="1"/>
</dbReference>
<name>A0ABX7FKN1_BRECH</name>
<sequence length="259" mass="29752">MRKLAALFIFVLPVLIAGCSEQTAAPKPAFRSSDRTEAKAVESGSAEPTERYSPGEDKKPTEWIANRLVEISRRYFSQLEEAQNKGLPFEAFRENLQRYMTDRFIEQEQLEQYYKGGEGLTRLFLIHYQPGTLKARTIILEQTDNRIVVKTMRLANDLNSGYYEVSTLVYSGGDWLLDEKRREDMPEGGFQLTTQEAAAYLQNDPYAEKPFQSVKYVGNKTLAYFHGEFALFYQFDCDGETYYISPVDGYVLAADLKHY</sequence>
<dbReference type="RefSeq" id="WP_203353828.1">
    <property type="nucleotide sequence ID" value="NZ_CP069127.1"/>
</dbReference>
<dbReference type="EMBL" id="CP069127">
    <property type="protein sequence ID" value="QRG66763.1"/>
    <property type="molecule type" value="Genomic_DNA"/>
</dbReference>
<keyword evidence="4" id="KW-1185">Reference proteome</keyword>
<dbReference type="Proteomes" id="UP000596248">
    <property type="component" value="Chromosome"/>
</dbReference>
<feature type="signal peptide" evidence="2">
    <location>
        <begin position="1"/>
        <end position="24"/>
    </location>
</feature>
<feature type="region of interest" description="Disordered" evidence="1">
    <location>
        <begin position="26"/>
        <end position="58"/>
    </location>
</feature>
<feature type="compositionally biased region" description="Basic and acidic residues" evidence="1">
    <location>
        <begin position="48"/>
        <end position="58"/>
    </location>
</feature>
<feature type="chain" id="PRO_5046091198" description="DUF3298 domain-containing protein" evidence="2">
    <location>
        <begin position="25"/>
        <end position="259"/>
    </location>
</feature>
<evidence type="ECO:0000256" key="1">
    <source>
        <dbReference type="SAM" id="MobiDB-lite"/>
    </source>
</evidence>
<protein>
    <recommendedName>
        <fullName evidence="5">DUF3298 domain-containing protein</fullName>
    </recommendedName>
</protein>
<evidence type="ECO:0000313" key="3">
    <source>
        <dbReference type="EMBL" id="QRG66763.1"/>
    </source>
</evidence>